<dbReference type="SUPFAM" id="SSF51126">
    <property type="entry name" value="Pectin lyase-like"/>
    <property type="match status" value="1"/>
</dbReference>
<dbReference type="PROSITE" id="PS51318">
    <property type="entry name" value="TAT"/>
    <property type="match status" value="1"/>
</dbReference>
<organism evidence="8 9">
    <name type="scientific">Granulicella aggregans</name>
    <dbReference type="NCBI Taxonomy" id="474949"/>
    <lineage>
        <taxon>Bacteria</taxon>
        <taxon>Pseudomonadati</taxon>
        <taxon>Acidobacteriota</taxon>
        <taxon>Terriglobia</taxon>
        <taxon>Terriglobales</taxon>
        <taxon>Acidobacteriaceae</taxon>
        <taxon>Granulicella</taxon>
    </lineage>
</organism>
<feature type="chain" id="PRO_5031098040" evidence="6">
    <location>
        <begin position="26"/>
        <end position="561"/>
    </location>
</feature>
<dbReference type="InterPro" id="IPR012334">
    <property type="entry name" value="Pectin_lyas_fold"/>
</dbReference>
<feature type="signal peptide" evidence="6">
    <location>
        <begin position="1"/>
        <end position="25"/>
    </location>
</feature>
<keyword evidence="9" id="KW-1185">Reference proteome</keyword>
<feature type="region of interest" description="Disordered" evidence="5">
    <location>
        <begin position="531"/>
        <end position="561"/>
    </location>
</feature>
<dbReference type="PANTHER" id="PTHR31339:SF9">
    <property type="entry name" value="PLASMIN AND FIBRONECTIN-BINDING PROTEIN A"/>
    <property type="match status" value="1"/>
</dbReference>
<dbReference type="InterPro" id="IPR006311">
    <property type="entry name" value="TAT_signal"/>
</dbReference>
<protein>
    <submittedName>
        <fullName evidence="8">Polygalacturonase</fullName>
    </submittedName>
</protein>
<reference evidence="8 9" key="1">
    <citation type="submission" date="2020-08" db="EMBL/GenBank/DDBJ databases">
        <title>Genomic Encyclopedia of Type Strains, Phase IV (KMG-V): Genome sequencing to study the core and pangenomes of soil and plant-associated prokaryotes.</title>
        <authorList>
            <person name="Whitman W."/>
        </authorList>
    </citation>
    <scope>NUCLEOTIDE SEQUENCE [LARGE SCALE GENOMIC DNA]</scope>
    <source>
        <strain evidence="8 9">M8UP14</strain>
    </source>
</reference>
<feature type="domain" description="Rhamnogalacturonase A/B/Epimerase-like pectate lyase" evidence="7">
    <location>
        <begin position="43"/>
        <end position="93"/>
    </location>
</feature>
<keyword evidence="6" id="KW-0732">Signal</keyword>
<evidence type="ECO:0000256" key="2">
    <source>
        <dbReference type="ARBA" id="ARBA00022801"/>
    </source>
</evidence>
<proteinExistence type="inferred from homology"/>
<name>A0A7W7ZCD6_9BACT</name>
<dbReference type="GO" id="GO:0005975">
    <property type="term" value="P:carbohydrate metabolic process"/>
    <property type="evidence" value="ECO:0007669"/>
    <property type="project" value="InterPro"/>
</dbReference>
<dbReference type="Gene3D" id="2.160.20.10">
    <property type="entry name" value="Single-stranded right-handed beta-helix, Pectin lyase-like"/>
    <property type="match status" value="1"/>
</dbReference>
<evidence type="ECO:0000256" key="3">
    <source>
        <dbReference type="ARBA" id="ARBA00023295"/>
    </source>
</evidence>
<evidence type="ECO:0000256" key="1">
    <source>
        <dbReference type="ARBA" id="ARBA00008834"/>
    </source>
</evidence>
<dbReference type="GO" id="GO:0004650">
    <property type="term" value="F:polygalacturonase activity"/>
    <property type="evidence" value="ECO:0007669"/>
    <property type="project" value="InterPro"/>
</dbReference>
<accession>A0A7W7ZCD6</accession>
<evidence type="ECO:0000256" key="4">
    <source>
        <dbReference type="RuleBase" id="RU361169"/>
    </source>
</evidence>
<evidence type="ECO:0000313" key="9">
    <source>
        <dbReference type="Proteomes" id="UP000540989"/>
    </source>
</evidence>
<dbReference type="InterPro" id="IPR051801">
    <property type="entry name" value="GH28_Enzymes"/>
</dbReference>
<dbReference type="SMART" id="SM00710">
    <property type="entry name" value="PbH1"/>
    <property type="match status" value="5"/>
</dbReference>
<dbReference type="InterPro" id="IPR011050">
    <property type="entry name" value="Pectin_lyase_fold/virulence"/>
</dbReference>
<dbReference type="InterPro" id="IPR006626">
    <property type="entry name" value="PbH1"/>
</dbReference>
<keyword evidence="2 4" id="KW-0378">Hydrolase</keyword>
<evidence type="ECO:0000313" key="8">
    <source>
        <dbReference type="EMBL" id="MBB5057148.1"/>
    </source>
</evidence>
<dbReference type="AlphaFoldDB" id="A0A7W7ZCD6"/>
<dbReference type="Proteomes" id="UP000540989">
    <property type="component" value="Unassembled WGS sequence"/>
</dbReference>
<dbReference type="InterPro" id="IPR024535">
    <property type="entry name" value="RHGA/B-epi-like_pectate_lyase"/>
</dbReference>
<comment type="caution">
    <text evidence="8">The sequence shown here is derived from an EMBL/GenBank/DDBJ whole genome shotgun (WGS) entry which is preliminary data.</text>
</comment>
<keyword evidence="3 4" id="KW-0326">Glycosidase</keyword>
<evidence type="ECO:0000256" key="6">
    <source>
        <dbReference type="SAM" id="SignalP"/>
    </source>
</evidence>
<dbReference type="RefSeq" id="WP_184215673.1">
    <property type="nucleotide sequence ID" value="NZ_JACHIP010000002.1"/>
</dbReference>
<evidence type="ECO:0000259" key="7">
    <source>
        <dbReference type="Pfam" id="PF12708"/>
    </source>
</evidence>
<gene>
    <name evidence="8" type="ORF">HDF16_001833</name>
</gene>
<dbReference type="EMBL" id="JACHIP010000002">
    <property type="protein sequence ID" value="MBB5057148.1"/>
    <property type="molecule type" value="Genomic_DNA"/>
</dbReference>
<comment type="similarity">
    <text evidence="1 4">Belongs to the glycosyl hydrolase 28 family.</text>
</comment>
<evidence type="ECO:0000256" key="5">
    <source>
        <dbReference type="SAM" id="MobiDB-lite"/>
    </source>
</evidence>
<dbReference type="PANTHER" id="PTHR31339">
    <property type="entry name" value="PECTIN LYASE-RELATED"/>
    <property type="match status" value="1"/>
</dbReference>
<dbReference type="InterPro" id="IPR000743">
    <property type="entry name" value="Glyco_hydro_28"/>
</dbReference>
<dbReference type="Pfam" id="PF12708">
    <property type="entry name" value="Pect-lyase_RHGA_epim"/>
    <property type="match status" value="1"/>
</dbReference>
<sequence length="561" mass="59580">MSRRSMMKTAAGTAAALAASTQAWAQPLSGYGGQAGRVFDPRRYGAKGDGVTLDTQPIQQAIDDCTAAGGGTVLLGPGTYVTGLVRLRSNVTFQLQAGAKILASPNYSDFVLPADAVAITKVSVGAHLLFALNAENITILGPGTIDGNGPNYFAPNPRPPVAPQDQWRDVAALGRRRVHQISPMVEMGNVTNLHVENITLQNSVGWAMRPIGCKNVLIRKVTVRNPIDASNCDGIDPQACEDVLVDGCDIITGDDAICIKSGNFYQGNQASRNVKIMNCRVTTCCNGLIIGPEGPAPIVNTTFENCEVYGTSGPENERPISGAQIMLWDNSYVDGVTYSGIKMTNVRAPICFRLQTAAGKQKLAEEGKILLTGAVRNVRVTNVQATGATVTSSITGIPQLEIQNITLRDVSISTVEPGNLAWLQAPVPEVAASYPKATMFGRLPAYGLYARHVQGLTLQNVTINSQTHDPRPVLVCDEVKRLSVQNVTGTPSDPSQPFIDLRNTQIARIQGNRAPAGTGVFVKVSGANSHDVQMKGNDLSQSKSPVMRTPEVPQEAVGSAN</sequence>
<dbReference type="Pfam" id="PF00295">
    <property type="entry name" value="Glyco_hydro_28"/>
    <property type="match status" value="1"/>
</dbReference>